<reference evidence="7 8" key="1">
    <citation type="submission" date="2017-07" db="EMBL/GenBank/DDBJ databases">
        <authorList>
            <person name="Sun Z.S."/>
            <person name="Albrecht U."/>
            <person name="Echele G."/>
            <person name="Lee C.C."/>
        </authorList>
    </citation>
    <scope>NUCLEOTIDE SEQUENCE [LARGE SCALE GENOMIC DNA]</scope>
    <source>
        <strain evidence="7 8">CGMCC 1.12672</strain>
    </source>
</reference>
<keyword evidence="2 3" id="KW-0732">Signal</keyword>
<evidence type="ECO:0000313" key="8">
    <source>
        <dbReference type="Proteomes" id="UP000219494"/>
    </source>
</evidence>
<name>A0A285QWU2_9SPHN</name>
<dbReference type="GO" id="GO:0015627">
    <property type="term" value="C:type II protein secretion system complex"/>
    <property type="evidence" value="ECO:0007669"/>
    <property type="project" value="TreeGrafter"/>
</dbReference>
<keyword evidence="3" id="KW-0998">Cell outer membrane</keyword>
<keyword evidence="3" id="KW-0472">Membrane</keyword>
<evidence type="ECO:0000313" key="7">
    <source>
        <dbReference type="EMBL" id="SOB86445.1"/>
    </source>
</evidence>
<dbReference type="GO" id="GO:0009279">
    <property type="term" value="C:cell outer membrane"/>
    <property type="evidence" value="ECO:0007669"/>
    <property type="project" value="UniProtKB-SubCell"/>
</dbReference>
<comment type="similarity">
    <text evidence="3">Belongs to the bacterial secretin family. T3SS SctC subfamily.</text>
</comment>
<evidence type="ECO:0000256" key="3">
    <source>
        <dbReference type="HAMAP-Rule" id="MF_02219"/>
    </source>
</evidence>
<dbReference type="InterPro" id="IPR004846">
    <property type="entry name" value="T2SS/T3SS_dom"/>
</dbReference>
<dbReference type="InterPro" id="IPR050810">
    <property type="entry name" value="Bact_Secretion_Sys_Channel"/>
</dbReference>
<accession>A0A285QWU2</accession>
<gene>
    <name evidence="3" type="primary">sctC</name>
    <name evidence="7" type="ORF">SAMN06297144_1550</name>
</gene>
<dbReference type="AlphaFoldDB" id="A0A285QWU2"/>
<comment type="subunit">
    <text evidence="3">The core secretion machinery of the T3SS is composed of approximately 20 different proteins, including cytoplasmic components, a base, an export apparatus and a needle. This subunit is part of the base, which anchors the injectisome in the bacterial cell envelope. Forms a stable homooligomeric complex.</text>
</comment>
<evidence type="ECO:0000256" key="4">
    <source>
        <dbReference type="RuleBase" id="RU004004"/>
    </source>
</evidence>
<keyword evidence="3" id="KW-0811">Translocation</keyword>
<sequence precursor="true">MNRSLSLVLAGLLACAATPALAGEVPPFPVKSVSINARGQDVRAFLSDLFSQGGLRVKVSTAVSGKVNGVFVDTPEKIWTQMARAYGLVGFHDGGVTRVYAQSEIATRSIATPAAARVAGEVERLGLADGVNNVRTGGNAIIATGVPAFLERVEELAGSAVLKAPQSQAVAAVPAPAAGGAIASPLLRMPARGTVRSVVTVAAGRASPFEVRMFFLKYRDAADKELTSSDRITLVPGVATLLREQMGNGNGVSTASSNQYRISNIDRSQERGWGAGDPLGPTDLARGGTADLPPEVALLDPNAARISADPTNNAIIVRDRPERMGVYEQLIANLDTEPLMIEVEASIIEVNTSKFRELGVDWNLGINGLRLVFGGEVAGGQGAPNIGGQYISGSGDDFAVRIRALQQSGALRVVSRPVLSTPTNQVAVFDDTTQQFARITGEREVALKTITYGLSMRVQPSAIEDGGEMRIRMAIEIADTRLNGLVVDGIPLYSGPRISTQSIVKHGEAVLIAGMTTATQYDYKSKTPVLGDIPVVGQAFRKRNKGEAHYERLFLITPRIVSSRVTRANMQPAAAQPLSVEELRAGRRLASKRK</sequence>
<keyword evidence="3" id="KW-0653">Protein transport</keyword>
<evidence type="ECO:0000259" key="5">
    <source>
        <dbReference type="Pfam" id="PF00263"/>
    </source>
</evidence>
<dbReference type="GO" id="GO:0030257">
    <property type="term" value="C:type III protein secretion system complex"/>
    <property type="evidence" value="ECO:0007669"/>
    <property type="project" value="UniProtKB-UniRule"/>
</dbReference>
<dbReference type="Gene3D" id="3.55.50.30">
    <property type="match status" value="1"/>
</dbReference>
<dbReference type="NCBIfam" id="TIGR02516">
    <property type="entry name" value="type_III_yscC"/>
    <property type="match status" value="1"/>
</dbReference>
<dbReference type="PROSITE" id="PS51257">
    <property type="entry name" value="PROKAR_LIPOPROTEIN"/>
    <property type="match status" value="1"/>
</dbReference>
<dbReference type="InterPro" id="IPR005644">
    <property type="entry name" value="NolW-like"/>
</dbReference>
<dbReference type="RefSeq" id="WP_097063472.1">
    <property type="nucleotide sequence ID" value="NZ_OBMI01000002.1"/>
</dbReference>
<dbReference type="PRINTS" id="PR01337">
    <property type="entry name" value="TYPE3OMGPROT"/>
</dbReference>
<dbReference type="Gene3D" id="3.30.1370.120">
    <property type="match status" value="1"/>
</dbReference>
<organism evidence="7 8">
    <name type="scientific">Sphingomonas guangdongensis</name>
    <dbReference type="NCBI Taxonomy" id="1141890"/>
    <lineage>
        <taxon>Bacteria</taxon>
        <taxon>Pseudomonadati</taxon>
        <taxon>Pseudomonadota</taxon>
        <taxon>Alphaproteobacteria</taxon>
        <taxon>Sphingomonadales</taxon>
        <taxon>Sphingomonadaceae</taxon>
        <taxon>Sphingomonas</taxon>
    </lineage>
</organism>
<evidence type="ECO:0000256" key="2">
    <source>
        <dbReference type="ARBA" id="ARBA00022729"/>
    </source>
</evidence>
<protein>
    <recommendedName>
        <fullName evidence="3">Type 3 secretion system secretin</fullName>
        <shortName evidence="3">T3SS secretin</shortName>
    </recommendedName>
</protein>
<dbReference type="InterPro" id="IPR003522">
    <property type="entry name" value="T3SS_OM_pore_YscC"/>
</dbReference>
<proteinExistence type="inferred from homology"/>
<comment type="function">
    <text evidence="3">Component of the type III secretion system (T3SS), also called injectisome, which is used to inject bacterial effector proteins into eukaryotic host cells. Forms a ring-shaped multimeric structure with an apparent central pore in the outer membrane.</text>
</comment>
<dbReference type="PANTHER" id="PTHR30332:SF5">
    <property type="entry name" value="SPI-1 TYPE 3 SECRETION SYSTEM SECRETIN"/>
    <property type="match status" value="1"/>
</dbReference>
<feature type="signal peptide" evidence="3">
    <location>
        <begin position="1"/>
        <end position="22"/>
    </location>
</feature>
<feature type="domain" description="Type II/III secretion system secretin-like" evidence="5">
    <location>
        <begin position="404"/>
        <end position="561"/>
    </location>
</feature>
<dbReference type="PANTHER" id="PTHR30332">
    <property type="entry name" value="PROBABLE GENERAL SECRETION PATHWAY PROTEIN D"/>
    <property type="match status" value="1"/>
</dbReference>
<comment type="subcellular location">
    <subcellularLocation>
        <location evidence="1 3 4">Cell outer membrane</location>
    </subcellularLocation>
</comment>
<keyword evidence="3 4" id="KW-0813">Transport</keyword>
<feature type="chain" id="PRO_5026393684" description="Type 3 secretion system secretin" evidence="3">
    <location>
        <begin position="23"/>
        <end position="594"/>
    </location>
</feature>
<feature type="domain" description="NolW-like" evidence="6">
    <location>
        <begin position="211"/>
        <end position="338"/>
    </location>
</feature>
<dbReference type="Pfam" id="PF03958">
    <property type="entry name" value="Secretin_N"/>
    <property type="match status" value="1"/>
</dbReference>
<evidence type="ECO:0000256" key="1">
    <source>
        <dbReference type="ARBA" id="ARBA00004442"/>
    </source>
</evidence>
<evidence type="ECO:0000259" key="6">
    <source>
        <dbReference type="Pfam" id="PF03958"/>
    </source>
</evidence>
<dbReference type="GO" id="GO:0030254">
    <property type="term" value="P:protein secretion by the type III secretion system"/>
    <property type="evidence" value="ECO:0007669"/>
    <property type="project" value="UniProtKB-UniRule"/>
</dbReference>
<keyword evidence="8" id="KW-1185">Reference proteome</keyword>
<dbReference type="Proteomes" id="UP000219494">
    <property type="component" value="Unassembled WGS sequence"/>
</dbReference>
<dbReference type="InterPro" id="IPR038591">
    <property type="entry name" value="NolW-like_sf"/>
</dbReference>
<dbReference type="Pfam" id="PF00263">
    <property type="entry name" value="Secretin"/>
    <property type="match status" value="1"/>
</dbReference>
<dbReference type="HAMAP" id="MF_02219">
    <property type="entry name" value="Type_III_secretin"/>
    <property type="match status" value="1"/>
</dbReference>
<dbReference type="EMBL" id="OBMI01000002">
    <property type="protein sequence ID" value="SOB86445.1"/>
    <property type="molecule type" value="Genomic_DNA"/>
</dbReference>
<dbReference type="OrthoDB" id="9775455at2"/>